<dbReference type="Pfam" id="PF01944">
    <property type="entry name" value="SpoIIM"/>
    <property type="match status" value="1"/>
</dbReference>
<dbReference type="EMBL" id="CP017269">
    <property type="protein sequence ID" value="AOT68134.1"/>
    <property type="molecule type" value="Genomic_DNA"/>
</dbReference>
<keyword evidence="3" id="KW-1185">Reference proteome</keyword>
<evidence type="ECO:0000313" key="2">
    <source>
        <dbReference type="EMBL" id="AOT68134.1"/>
    </source>
</evidence>
<dbReference type="STRING" id="1424294.Gferi_00185"/>
<feature type="transmembrane region" description="Helical" evidence="1">
    <location>
        <begin position="12"/>
        <end position="36"/>
    </location>
</feature>
<dbReference type="OrthoDB" id="1707382at2"/>
<feature type="transmembrane region" description="Helical" evidence="1">
    <location>
        <begin position="138"/>
        <end position="158"/>
    </location>
</feature>
<evidence type="ECO:0000256" key="1">
    <source>
        <dbReference type="SAM" id="Phobius"/>
    </source>
</evidence>
<keyword evidence="1" id="KW-1133">Transmembrane helix</keyword>
<dbReference type="InterPro" id="IPR014196">
    <property type="entry name" value="SpoIIM"/>
</dbReference>
<dbReference type="KEGG" id="gfe:Gferi_00185"/>
<dbReference type="Proteomes" id="UP000095743">
    <property type="component" value="Chromosome"/>
</dbReference>
<gene>
    <name evidence="2" type="ORF">Gferi_00185</name>
</gene>
<feature type="transmembrane region" description="Helical" evidence="1">
    <location>
        <begin position="111"/>
        <end position="132"/>
    </location>
</feature>
<evidence type="ECO:0000313" key="3">
    <source>
        <dbReference type="Proteomes" id="UP000095743"/>
    </source>
</evidence>
<organism evidence="2 3">
    <name type="scientific">Geosporobacter ferrireducens</name>
    <dbReference type="NCBI Taxonomy" id="1424294"/>
    <lineage>
        <taxon>Bacteria</taxon>
        <taxon>Bacillati</taxon>
        <taxon>Bacillota</taxon>
        <taxon>Clostridia</taxon>
        <taxon>Peptostreptococcales</taxon>
        <taxon>Thermotaleaceae</taxon>
        <taxon>Geosporobacter</taxon>
    </lineage>
</organism>
<dbReference type="PIRSF" id="PIRSF038973">
    <property type="entry name" value="SpoIIM"/>
    <property type="match status" value="1"/>
</dbReference>
<feature type="transmembrane region" description="Helical" evidence="1">
    <location>
        <begin position="174"/>
        <end position="194"/>
    </location>
</feature>
<name>A0A1D8GB51_9FIRM</name>
<dbReference type="NCBIfam" id="TIGR02831">
    <property type="entry name" value="spo_II_M"/>
    <property type="match status" value="1"/>
</dbReference>
<reference evidence="2 3" key="1">
    <citation type="submission" date="2016-09" db="EMBL/GenBank/DDBJ databases">
        <title>Genomic analysis reveals versatility of anaerobic energy metabolism of Geosporobacter ferrireducens IRF9 of phylum Firmicutes.</title>
        <authorList>
            <person name="Kim S.-J."/>
        </authorList>
    </citation>
    <scope>NUCLEOTIDE SEQUENCE [LARGE SCALE GENOMIC DNA]</scope>
    <source>
        <strain evidence="2 3">IRF9</strain>
    </source>
</reference>
<dbReference type="AlphaFoldDB" id="A0A1D8GB51"/>
<keyword evidence="1" id="KW-0472">Membrane</keyword>
<dbReference type="InterPro" id="IPR002798">
    <property type="entry name" value="SpoIIM-like"/>
</dbReference>
<sequence>MFRKLREVILKHIQGNILIYFIVILFFMVGISSGAFTVKALSDQHKGELISYMESFFQILSQKSFDAFSVLKQSLINNLQTGILTWILGVTIIGIPLILLIIVIRGFILGFTVGFLIEQMGLSGFFFSIFAILPQNLFIIPGIIIIAVIAISFSVMIIKSKLNKNYQIDMGRQFMLYSTVISMVFLVILIGSIVEAYATPIFMRFVSQYM</sequence>
<accession>A0A1D8GB51</accession>
<protein>
    <submittedName>
        <fullName evidence="2">Stage II sporulation protein M</fullName>
    </submittedName>
</protein>
<proteinExistence type="predicted"/>
<dbReference type="RefSeq" id="WP_069973688.1">
    <property type="nucleotide sequence ID" value="NZ_CP017269.1"/>
</dbReference>
<keyword evidence="1" id="KW-0812">Transmembrane</keyword>
<feature type="transmembrane region" description="Helical" evidence="1">
    <location>
        <begin position="83"/>
        <end position="104"/>
    </location>
</feature>